<evidence type="ECO:0000259" key="5">
    <source>
        <dbReference type="Pfam" id="PF02775"/>
    </source>
</evidence>
<evidence type="ECO:0000313" key="8">
    <source>
        <dbReference type="Proteomes" id="UP000050342"/>
    </source>
</evidence>
<dbReference type="Pfam" id="PF02776">
    <property type="entry name" value="TPP_enzyme_N"/>
    <property type="match status" value="1"/>
</dbReference>
<dbReference type="InterPro" id="IPR029061">
    <property type="entry name" value="THDP-binding"/>
</dbReference>
<dbReference type="Pfam" id="PF02775">
    <property type="entry name" value="TPP_enzyme_C"/>
    <property type="match status" value="1"/>
</dbReference>
<dbReference type="GO" id="GO:0000287">
    <property type="term" value="F:magnesium ion binding"/>
    <property type="evidence" value="ECO:0007669"/>
    <property type="project" value="InterPro"/>
</dbReference>
<dbReference type="InterPro" id="IPR029035">
    <property type="entry name" value="DHS-like_NAD/FAD-binding_dom"/>
</dbReference>
<protein>
    <recommendedName>
        <fullName evidence="9">5-guanidino-2-oxopentanoate decarboxylase</fullName>
    </recommendedName>
</protein>
<keyword evidence="8" id="KW-1185">Reference proteome</keyword>
<dbReference type="EMBL" id="LLWH01000001">
    <property type="protein sequence ID" value="KQB55559.1"/>
    <property type="molecule type" value="Genomic_DNA"/>
</dbReference>
<feature type="domain" description="Thiamine pyrophosphate enzyme TPP-binding" evidence="5">
    <location>
        <begin position="394"/>
        <end position="534"/>
    </location>
</feature>
<reference evidence="7 8" key="1">
    <citation type="submission" date="2015-10" db="EMBL/GenBank/DDBJ databases">
        <title>Pseudomonas helleri sp. nov. and Pseudomonas weihenstephanensis sp. nov., isolated from raw cows milk.</title>
        <authorList>
            <person name="Von Neubeck M."/>
            <person name="Huptas C."/>
            <person name="Wenning M."/>
            <person name="Scherer S."/>
        </authorList>
    </citation>
    <scope>NUCLEOTIDE SEQUENCE [LARGE SCALE GENOMIC DNA]</scope>
    <source>
        <strain evidence="7 8">BSTT44</strain>
    </source>
</reference>
<dbReference type="GO" id="GO:0009097">
    <property type="term" value="P:isoleucine biosynthetic process"/>
    <property type="evidence" value="ECO:0007669"/>
    <property type="project" value="TreeGrafter"/>
</dbReference>
<name>A0A0Q0T6A6_9PSED</name>
<dbReference type="FunFam" id="3.40.50.970:FF:000007">
    <property type="entry name" value="Acetolactate synthase"/>
    <property type="match status" value="1"/>
</dbReference>
<dbReference type="STRING" id="1563157.AQS70_00050"/>
<evidence type="ECO:0000259" key="6">
    <source>
        <dbReference type="Pfam" id="PF02776"/>
    </source>
</evidence>
<proteinExistence type="inferred from homology"/>
<dbReference type="Gene3D" id="3.40.50.1220">
    <property type="entry name" value="TPP-binding domain"/>
    <property type="match status" value="1"/>
</dbReference>
<dbReference type="PANTHER" id="PTHR18968">
    <property type="entry name" value="THIAMINE PYROPHOSPHATE ENZYMES"/>
    <property type="match status" value="1"/>
</dbReference>
<evidence type="ECO:0000259" key="4">
    <source>
        <dbReference type="Pfam" id="PF00205"/>
    </source>
</evidence>
<gene>
    <name evidence="7" type="ORF">AQS70_00050</name>
</gene>
<evidence type="ECO:0008006" key="9">
    <source>
        <dbReference type="Google" id="ProtNLM"/>
    </source>
</evidence>
<feature type="domain" description="Thiamine pyrophosphate enzyme central" evidence="4">
    <location>
        <begin position="196"/>
        <end position="324"/>
    </location>
</feature>
<dbReference type="SUPFAM" id="SSF52518">
    <property type="entry name" value="Thiamin diphosphate-binding fold (THDP-binding)"/>
    <property type="match status" value="2"/>
</dbReference>
<dbReference type="Gene3D" id="3.40.50.970">
    <property type="match status" value="2"/>
</dbReference>
<dbReference type="RefSeq" id="WP_055100906.1">
    <property type="nucleotide sequence ID" value="NZ_LLWH01000001.1"/>
</dbReference>
<evidence type="ECO:0000256" key="2">
    <source>
        <dbReference type="ARBA" id="ARBA00023052"/>
    </source>
</evidence>
<dbReference type="PANTHER" id="PTHR18968:SF13">
    <property type="entry name" value="ACETOLACTATE SYNTHASE CATALYTIC SUBUNIT, MITOCHONDRIAL"/>
    <property type="match status" value="1"/>
</dbReference>
<accession>A0A0Q0T6A6</accession>
<evidence type="ECO:0000256" key="1">
    <source>
        <dbReference type="ARBA" id="ARBA00007812"/>
    </source>
</evidence>
<dbReference type="GO" id="GO:0003984">
    <property type="term" value="F:acetolactate synthase activity"/>
    <property type="evidence" value="ECO:0007669"/>
    <property type="project" value="TreeGrafter"/>
</dbReference>
<dbReference type="InterPro" id="IPR011766">
    <property type="entry name" value="TPP_enzyme_TPP-bd"/>
</dbReference>
<comment type="similarity">
    <text evidence="1 3">Belongs to the TPP enzyme family.</text>
</comment>
<dbReference type="GO" id="GO:0009099">
    <property type="term" value="P:L-valine biosynthetic process"/>
    <property type="evidence" value="ECO:0007669"/>
    <property type="project" value="TreeGrafter"/>
</dbReference>
<comment type="caution">
    <text evidence="7">The sequence shown here is derived from an EMBL/GenBank/DDBJ whole genome shotgun (WGS) entry which is preliminary data.</text>
</comment>
<organism evidence="7 8">
    <name type="scientific">Pseudomonas endophytica</name>
    <dbReference type="NCBI Taxonomy" id="1563157"/>
    <lineage>
        <taxon>Bacteria</taxon>
        <taxon>Pseudomonadati</taxon>
        <taxon>Pseudomonadota</taxon>
        <taxon>Gammaproteobacteria</taxon>
        <taxon>Pseudomonadales</taxon>
        <taxon>Pseudomonadaceae</taxon>
        <taxon>Pseudomonas</taxon>
    </lineage>
</organism>
<dbReference type="GO" id="GO:0030976">
    <property type="term" value="F:thiamine pyrophosphate binding"/>
    <property type="evidence" value="ECO:0007669"/>
    <property type="project" value="InterPro"/>
</dbReference>
<dbReference type="SUPFAM" id="SSF52467">
    <property type="entry name" value="DHS-like NAD/FAD-binding domain"/>
    <property type="match status" value="1"/>
</dbReference>
<dbReference type="InterPro" id="IPR012000">
    <property type="entry name" value="Thiamin_PyroP_enz_cen_dom"/>
</dbReference>
<dbReference type="GO" id="GO:0050660">
    <property type="term" value="F:flavin adenine dinucleotide binding"/>
    <property type="evidence" value="ECO:0007669"/>
    <property type="project" value="TreeGrafter"/>
</dbReference>
<evidence type="ECO:0000313" key="7">
    <source>
        <dbReference type="EMBL" id="KQB55559.1"/>
    </source>
</evidence>
<dbReference type="NCBIfam" id="NF005712">
    <property type="entry name" value="PRK07524.1"/>
    <property type="match status" value="1"/>
</dbReference>
<dbReference type="GO" id="GO:0005948">
    <property type="term" value="C:acetolactate synthase complex"/>
    <property type="evidence" value="ECO:0007669"/>
    <property type="project" value="TreeGrafter"/>
</dbReference>
<dbReference type="CDD" id="cd07035">
    <property type="entry name" value="TPP_PYR_POX_like"/>
    <property type="match status" value="1"/>
</dbReference>
<dbReference type="AlphaFoldDB" id="A0A0Q0T6A6"/>
<dbReference type="InterPro" id="IPR045229">
    <property type="entry name" value="TPP_enz"/>
</dbReference>
<evidence type="ECO:0000256" key="3">
    <source>
        <dbReference type="RuleBase" id="RU362132"/>
    </source>
</evidence>
<sequence>MATCGEVLVKLLEAYGVEQVFGIPGVHTVELYRGLARSSIHHVTPRHEQGAGFMADGYARTRGKPAVCFIITGPGMTNITTAMGQAYADSIPMLVISSVQSRSQLGGGRGKLHELPDQRALVAGVAAFSHTLMSAAELPSVLARAFAVFQAGRPRPVHIEIPLDVLVENADALLSSQPVNIARPGAAPAAIEQMSLRLIEAKRPLILAGGGAVDAAGALLQLAEHLGAPVALTINAKGMLPSSHPLLIGSTQTLAATRALVAEADVVLAIGTELAETDYDVTFAGGFEIPGALLRIDIDPDQTVRNYPPTLALVADAQLAAEALLARLSTQVLPERLADWGAERAGRLNMQLAATWDAPTRAQTHFLQTVFEVLPQAVCVGDSTQPVYTGNLTFNPEHPRRWFNSSTGYGTLGYALPAAIGAWLGRCVDGQPAGPVLCLIGDGGLQFTLPELASAVEARTPIIVLLWNNQGYGEIKKYMLNRGIEPVGVDIYTPDLIGAAKALGCTALAVEGEAQLRAALASAVDRQGPTVIEIDEQHWQQTFAL</sequence>
<dbReference type="Proteomes" id="UP000050342">
    <property type="component" value="Unassembled WGS sequence"/>
</dbReference>
<keyword evidence="2 3" id="KW-0786">Thiamine pyrophosphate</keyword>
<dbReference type="CDD" id="cd00568">
    <property type="entry name" value="TPP_enzymes"/>
    <property type="match status" value="1"/>
</dbReference>
<feature type="domain" description="Thiamine pyrophosphate enzyme N-terminal TPP-binding" evidence="6">
    <location>
        <begin position="3"/>
        <end position="120"/>
    </location>
</feature>
<dbReference type="Pfam" id="PF00205">
    <property type="entry name" value="TPP_enzyme_M"/>
    <property type="match status" value="1"/>
</dbReference>
<dbReference type="InterPro" id="IPR012001">
    <property type="entry name" value="Thiamin_PyroP_enz_TPP-bd_dom"/>
</dbReference>
<dbReference type="OrthoDB" id="9785953at2"/>